<sequence>MKLPVSIFLIILLTGCSLIVKSEATHILNGKAYPATLISDIEIYLEPPEKEYIVIGMVESAGQGIFTESEDFELSMKALKNEAASIGANALIIKSSDQVISSVSAEGSGTERRIKALAIRYK</sequence>
<accession>A0AA42B8M2</accession>
<protein>
    <recommendedName>
        <fullName evidence="3">Lipoprotein</fullName>
    </recommendedName>
</protein>
<comment type="caution">
    <text evidence="1">The sequence shown here is derived from an EMBL/GenBank/DDBJ whole genome shotgun (WGS) entry which is preliminary data.</text>
</comment>
<organism evidence="1 2">
    <name type="scientific">Echinimonas agarilytica</name>
    <dbReference type="NCBI Taxonomy" id="1215918"/>
    <lineage>
        <taxon>Bacteria</taxon>
        <taxon>Pseudomonadati</taxon>
        <taxon>Pseudomonadota</taxon>
        <taxon>Gammaproteobacteria</taxon>
        <taxon>Alteromonadales</taxon>
        <taxon>Echinimonadaceae</taxon>
        <taxon>Echinimonas</taxon>
    </lineage>
</organism>
<name>A0AA42B8M2_9GAMM</name>
<dbReference type="AlphaFoldDB" id="A0AA42B8M2"/>
<dbReference type="Proteomes" id="UP001165393">
    <property type="component" value="Unassembled WGS sequence"/>
</dbReference>
<dbReference type="PROSITE" id="PS51257">
    <property type="entry name" value="PROKAR_LIPOPROTEIN"/>
    <property type="match status" value="1"/>
</dbReference>
<dbReference type="RefSeq" id="WP_251262598.1">
    <property type="nucleotide sequence ID" value="NZ_JAMQGP010000009.1"/>
</dbReference>
<evidence type="ECO:0000313" key="2">
    <source>
        <dbReference type="Proteomes" id="UP001165393"/>
    </source>
</evidence>
<evidence type="ECO:0000313" key="1">
    <source>
        <dbReference type="EMBL" id="MCM2681114.1"/>
    </source>
</evidence>
<keyword evidence="2" id="KW-1185">Reference proteome</keyword>
<proteinExistence type="predicted"/>
<dbReference type="EMBL" id="JAMQGP010000009">
    <property type="protein sequence ID" value="MCM2681114.1"/>
    <property type="molecule type" value="Genomic_DNA"/>
</dbReference>
<reference evidence="1 2" key="1">
    <citation type="journal article" date="2013" name="Antonie Van Leeuwenhoek">
        <title>Echinimonas agarilytica gen. nov., sp. nov., a new gammaproteobacterium isolated from the sea urchin Strongylocentrotus intermedius.</title>
        <authorList>
            <person name="Nedashkovskaya O.I."/>
            <person name="Stenkova A.M."/>
            <person name="Zhukova N.V."/>
            <person name="Van Trappen S."/>
            <person name="Lee J.S."/>
            <person name="Kim S.B."/>
        </authorList>
    </citation>
    <scope>NUCLEOTIDE SEQUENCE [LARGE SCALE GENOMIC DNA]</scope>
    <source>
        <strain evidence="1 2">KMM 6351</strain>
    </source>
</reference>
<evidence type="ECO:0008006" key="3">
    <source>
        <dbReference type="Google" id="ProtNLM"/>
    </source>
</evidence>
<gene>
    <name evidence="1" type="ORF">NAF29_15780</name>
</gene>